<feature type="domain" description="DUF6472" evidence="1">
    <location>
        <begin position="4"/>
        <end position="60"/>
    </location>
</feature>
<dbReference type="OrthoDB" id="1823132at2"/>
<protein>
    <recommendedName>
        <fullName evidence="1">DUF6472 domain-containing protein</fullName>
    </recommendedName>
</protein>
<sequence>MTGKSNCDCCLNYAYDDDYECYICEVNLDEDEMGQFMRNTFTNCPYFQFNDEYKVVRKQM</sequence>
<dbReference type="Pfam" id="PF20076">
    <property type="entry name" value="DUF6472"/>
    <property type="match status" value="1"/>
</dbReference>
<dbReference type="STRING" id="180332.GCA_000797495_00718"/>
<evidence type="ECO:0000313" key="2">
    <source>
        <dbReference type="EMBL" id="TLD00717.1"/>
    </source>
</evidence>
<evidence type="ECO:0000259" key="1">
    <source>
        <dbReference type="Pfam" id="PF20076"/>
    </source>
</evidence>
<dbReference type="EMBL" id="QGQD01000049">
    <property type="protein sequence ID" value="TLD00717.1"/>
    <property type="molecule type" value="Genomic_DNA"/>
</dbReference>
<gene>
    <name evidence="2" type="ORF">DSM106044_02418</name>
</gene>
<proteinExistence type="predicted"/>
<keyword evidence="3" id="KW-1185">Reference proteome</keyword>
<organism evidence="2 3">
    <name type="scientific">Robinsoniella peoriensis</name>
    <dbReference type="NCBI Taxonomy" id="180332"/>
    <lineage>
        <taxon>Bacteria</taxon>
        <taxon>Bacillati</taxon>
        <taxon>Bacillota</taxon>
        <taxon>Clostridia</taxon>
        <taxon>Lachnospirales</taxon>
        <taxon>Lachnospiraceae</taxon>
        <taxon>Robinsoniella</taxon>
    </lineage>
</organism>
<name>A0A4U8Q7C1_9FIRM</name>
<dbReference type="AlphaFoldDB" id="A0A4U8Q7C1"/>
<comment type="caution">
    <text evidence="2">The sequence shown here is derived from an EMBL/GenBank/DDBJ whole genome shotgun (WGS) entry which is preliminary data.</text>
</comment>
<dbReference type="Proteomes" id="UP000306509">
    <property type="component" value="Unassembled WGS sequence"/>
</dbReference>
<evidence type="ECO:0000313" key="3">
    <source>
        <dbReference type="Proteomes" id="UP000306509"/>
    </source>
</evidence>
<reference evidence="2 3" key="1">
    <citation type="journal article" date="2019" name="Anaerobe">
        <title>Detection of Robinsoniella peoriensis in multiple bone samples of a trauma patient.</title>
        <authorList>
            <person name="Schrottner P."/>
            <person name="Hartwich K."/>
            <person name="Bunk B."/>
            <person name="Schober I."/>
            <person name="Helbig S."/>
            <person name="Rudolph W.W."/>
            <person name="Gunzer F."/>
        </authorList>
    </citation>
    <scope>NUCLEOTIDE SEQUENCE [LARGE SCALE GENOMIC DNA]</scope>
    <source>
        <strain evidence="2 3">DSM 106044</strain>
    </source>
</reference>
<accession>A0A4U8Q7C1</accession>
<dbReference type="RefSeq" id="WP_027294625.1">
    <property type="nucleotide sequence ID" value="NZ_CABMJZ010000109.1"/>
</dbReference>
<dbReference type="InterPro" id="IPR045525">
    <property type="entry name" value="DUF6472"/>
</dbReference>